<accession>A0A7S0QVT4</accession>
<reference evidence="2" key="1">
    <citation type="submission" date="2021-01" db="EMBL/GenBank/DDBJ databases">
        <authorList>
            <person name="Corre E."/>
            <person name="Pelletier E."/>
            <person name="Niang G."/>
            <person name="Scheremetjew M."/>
            <person name="Finn R."/>
            <person name="Kale V."/>
            <person name="Holt S."/>
            <person name="Cochrane G."/>
            <person name="Meng A."/>
            <person name="Brown T."/>
            <person name="Cohen L."/>
        </authorList>
    </citation>
    <scope>NUCLEOTIDE SEQUENCE</scope>
    <source>
        <strain evidence="2">CCMP722</strain>
    </source>
</reference>
<feature type="transmembrane region" description="Helical" evidence="1">
    <location>
        <begin position="383"/>
        <end position="405"/>
    </location>
</feature>
<keyword evidence="1" id="KW-1133">Transmembrane helix</keyword>
<proteinExistence type="predicted"/>
<keyword evidence="1" id="KW-0812">Transmembrane</keyword>
<feature type="transmembrane region" description="Helical" evidence="1">
    <location>
        <begin position="356"/>
        <end position="377"/>
    </location>
</feature>
<dbReference type="EMBL" id="HBFA01005144">
    <property type="protein sequence ID" value="CAD8652727.1"/>
    <property type="molecule type" value="Transcribed_RNA"/>
</dbReference>
<sequence length="429" mass="46022">MAFLKSSSPLQSVLKYGVLLLLIASPVLEARRLLDLQDLRPTLAGAQPKADDPDVVNADAAFERDVVGAKELLQVEEAAVTADAPMAAATATDATEIAALEEAAAAPATATEGTAEPIAIAPAAAMDGAATDAAGEAGTEDDAYWEWEDWDMPDRDSTFYAEDSMAADEATGWTWDDPDDLEGDNMWDQEWVAPEYDASLTGRVNATWNALMTHVAPQAATTAVQGKQLVRAGLSEVTGIEDHEGNDMLLETLTFLPLMPPLLLIIFLIRAATHTLTMYHLVQFACLFCAGYSGLLITAAGLTGDDPLAAFQFMAGHGPYIKYQFLVATAYTLFLCLLYINVCVQRCGGTALIQQVLGTSVGLHYYLGTFHLAMVALPPESVVGVPIGVPTYTMYLCIFVFMAVLPPRIKTEKEEEEDDKTIGEGKGQD</sequence>
<organism evidence="2">
    <name type="scientific">Pyramimonas obovata</name>
    <dbReference type="NCBI Taxonomy" id="1411642"/>
    <lineage>
        <taxon>Eukaryota</taxon>
        <taxon>Viridiplantae</taxon>
        <taxon>Chlorophyta</taxon>
        <taxon>Pyramimonadophyceae</taxon>
        <taxon>Pyramimonadales</taxon>
        <taxon>Pyramimonadaceae</taxon>
        <taxon>Pyramimonas</taxon>
        <taxon>Pyramimonas incertae sedis</taxon>
    </lineage>
</organism>
<feature type="transmembrane region" description="Helical" evidence="1">
    <location>
        <begin position="323"/>
        <end position="344"/>
    </location>
</feature>
<dbReference type="PANTHER" id="PTHR35310">
    <property type="entry name" value="CELL WALL INTEGRITY/STRESS RESPONSE COMPONENT-LIKE PROTEIN"/>
    <property type="match status" value="1"/>
</dbReference>
<feature type="transmembrane region" description="Helical" evidence="1">
    <location>
        <begin position="248"/>
        <end position="269"/>
    </location>
</feature>
<evidence type="ECO:0000256" key="1">
    <source>
        <dbReference type="SAM" id="Phobius"/>
    </source>
</evidence>
<protein>
    <submittedName>
        <fullName evidence="2">Uncharacterized protein</fullName>
    </submittedName>
</protein>
<gene>
    <name evidence="2" type="ORF">POBO1169_LOCUS2634</name>
</gene>
<keyword evidence="1" id="KW-0472">Membrane</keyword>
<dbReference type="PANTHER" id="PTHR35310:SF1">
    <property type="entry name" value="CELL WALL INTEGRITY_STRESS RESPONSE COMPONENT-LIKE PROTEIN"/>
    <property type="match status" value="1"/>
</dbReference>
<feature type="transmembrane region" description="Helical" evidence="1">
    <location>
        <begin position="281"/>
        <end position="303"/>
    </location>
</feature>
<dbReference type="AlphaFoldDB" id="A0A7S0QVT4"/>
<name>A0A7S0QVT4_9CHLO</name>
<evidence type="ECO:0000313" key="2">
    <source>
        <dbReference type="EMBL" id="CAD8652727.1"/>
    </source>
</evidence>